<comment type="similarity">
    <text evidence="1 7">Belongs to the N(4)/N(6)-methyltransferase family.</text>
</comment>
<comment type="catalytic activity">
    <reaction evidence="6 7">
        <text>a 2'-deoxyadenosine in DNA + S-adenosyl-L-methionine = an N(6)-methyl-2'-deoxyadenosine in DNA + S-adenosyl-L-homocysteine + H(+)</text>
        <dbReference type="Rhea" id="RHEA:15197"/>
        <dbReference type="Rhea" id="RHEA-COMP:12418"/>
        <dbReference type="Rhea" id="RHEA-COMP:12419"/>
        <dbReference type="ChEBI" id="CHEBI:15378"/>
        <dbReference type="ChEBI" id="CHEBI:57856"/>
        <dbReference type="ChEBI" id="CHEBI:59789"/>
        <dbReference type="ChEBI" id="CHEBI:90615"/>
        <dbReference type="ChEBI" id="CHEBI:90616"/>
        <dbReference type="EC" id="2.1.1.72"/>
    </reaction>
</comment>
<dbReference type="EC" id="2.1.1.72" evidence="2 7"/>
<evidence type="ECO:0000256" key="7">
    <source>
        <dbReference type="RuleBase" id="RU361257"/>
    </source>
</evidence>
<evidence type="ECO:0000256" key="6">
    <source>
        <dbReference type="ARBA" id="ARBA00047942"/>
    </source>
</evidence>
<dbReference type="PRINTS" id="PR00505">
    <property type="entry name" value="D12N6MTFRASE"/>
</dbReference>
<dbReference type="Proteomes" id="UP001519307">
    <property type="component" value="Unassembled WGS sequence"/>
</dbReference>
<dbReference type="GO" id="GO:0009007">
    <property type="term" value="F:site-specific DNA-methyltransferase (adenine-specific) activity"/>
    <property type="evidence" value="ECO:0007669"/>
    <property type="project" value="UniProtKB-EC"/>
</dbReference>
<dbReference type="PROSITE" id="PS00092">
    <property type="entry name" value="N6_MTASE"/>
    <property type="match status" value="1"/>
</dbReference>
<gene>
    <name evidence="8" type="ORF">J2Z42_001260</name>
</gene>
<comment type="caution">
    <text evidence="8">The sequence shown here is derived from an EMBL/GenBank/DDBJ whole genome shotgun (WGS) entry which is preliminary data.</text>
</comment>
<dbReference type="RefSeq" id="WP_209701768.1">
    <property type="nucleotide sequence ID" value="NZ_JAGGLM010000005.1"/>
</dbReference>
<dbReference type="Gene3D" id="3.40.50.150">
    <property type="entry name" value="Vaccinia Virus protein VP39"/>
    <property type="match status" value="1"/>
</dbReference>
<dbReference type="Gene3D" id="1.10.1020.10">
    <property type="entry name" value="Adenine-specific Methyltransferase, Domain 2"/>
    <property type="match status" value="1"/>
</dbReference>
<dbReference type="InterPro" id="IPR029063">
    <property type="entry name" value="SAM-dependent_MTases_sf"/>
</dbReference>
<dbReference type="PIRSF" id="PIRSF000398">
    <property type="entry name" value="M_m6A_EcoRV"/>
    <property type="match status" value="1"/>
</dbReference>
<evidence type="ECO:0000256" key="4">
    <source>
        <dbReference type="ARBA" id="ARBA00022679"/>
    </source>
</evidence>
<protein>
    <recommendedName>
        <fullName evidence="2 7">Site-specific DNA-methyltransferase (adenine-specific)</fullName>
        <ecNumber evidence="2 7">2.1.1.72</ecNumber>
    </recommendedName>
</protein>
<keyword evidence="9" id="KW-1185">Reference proteome</keyword>
<evidence type="ECO:0000313" key="9">
    <source>
        <dbReference type="Proteomes" id="UP001519307"/>
    </source>
</evidence>
<proteinExistence type="inferred from homology"/>
<evidence type="ECO:0000313" key="8">
    <source>
        <dbReference type="EMBL" id="MBP2032588.1"/>
    </source>
</evidence>
<dbReference type="InterPro" id="IPR002052">
    <property type="entry name" value="DNA_methylase_N6_adenine_CS"/>
</dbReference>
<evidence type="ECO:0000256" key="3">
    <source>
        <dbReference type="ARBA" id="ARBA00022603"/>
    </source>
</evidence>
<keyword evidence="4 7" id="KW-0808">Transferase</keyword>
<dbReference type="Pfam" id="PF02086">
    <property type="entry name" value="MethyltransfD12"/>
    <property type="match status" value="1"/>
</dbReference>
<dbReference type="SUPFAM" id="SSF53335">
    <property type="entry name" value="S-adenosyl-L-methionine-dependent methyltransferases"/>
    <property type="match status" value="1"/>
</dbReference>
<dbReference type="GO" id="GO:0032259">
    <property type="term" value="P:methylation"/>
    <property type="evidence" value="ECO:0007669"/>
    <property type="project" value="UniProtKB-KW"/>
</dbReference>
<dbReference type="NCBIfam" id="TIGR00571">
    <property type="entry name" value="dam"/>
    <property type="match status" value="1"/>
</dbReference>
<dbReference type="InterPro" id="IPR012327">
    <property type="entry name" value="MeTrfase_D12"/>
</dbReference>
<accession>A0ABS4KRC0</accession>
<keyword evidence="3 7" id="KW-0489">Methyltransferase</keyword>
<dbReference type="PANTHER" id="PTHR30481:SF4">
    <property type="entry name" value="SITE-SPECIFIC DNA-METHYLTRANSFERASE (ADENINE-SPECIFIC)"/>
    <property type="match status" value="1"/>
</dbReference>
<dbReference type="EMBL" id="JAGGLM010000005">
    <property type="protein sequence ID" value="MBP2032588.1"/>
    <property type="molecule type" value="Genomic_DNA"/>
</dbReference>
<dbReference type="PANTHER" id="PTHR30481">
    <property type="entry name" value="DNA ADENINE METHYLASE"/>
    <property type="match status" value="1"/>
</dbReference>
<evidence type="ECO:0000256" key="1">
    <source>
        <dbReference type="ARBA" id="ARBA00006594"/>
    </source>
</evidence>
<dbReference type="InterPro" id="IPR023095">
    <property type="entry name" value="Ade_MeTrfase_dom_2"/>
</dbReference>
<organism evidence="8 9">
    <name type="scientific">Clostridium algifaecis</name>
    <dbReference type="NCBI Taxonomy" id="1472040"/>
    <lineage>
        <taxon>Bacteria</taxon>
        <taxon>Bacillati</taxon>
        <taxon>Bacillota</taxon>
        <taxon>Clostridia</taxon>
        <taxon>Eubacteriales</taxon>
        <taxon>Clostridiaceae</taxon>
        <taxon>Clostridium</taxon>
    </lineage>
</organism>
<reference evidence="8 9" key="1">
    <citation type="submission" date="2021-03" db="EMBL/GenBank/DDBJ databases">
        <title>Genomic Encyclopedia of Type Strains, Phase IV (KMG-IV): sequencing the most valuable type-strain genomes for metagenomic binning, comparative biology and taxonomic classification.</title>
        <authorList>
            <person name="Goeker M."/>
        </authorList>
    </citation>
    <scope>NUCLEOTIDE SEQUENCE [LARGE SCALE GENOMIC DNA]</scope>
    <source>
        <strain evidence="8 9">DSM 28783</strain>
    </source>
</reference>
<name>A0ABS4KRC0_9CLOT</name>
<dbReference type="InterPro" id="IPR012263">
    <property type="entry name" value="M_m6A_EcoRV"/>
</dbReference>
<evidence type="ECO:0000256" key="5">
    <source>
        <dbReference type="ARBA" id="ARBA00022691"/>
    </source>
</evidence>
<evidence type="ECO:0000256" key="2">
    <source>
        <dbReference type="ARBA" id="ARBA00011900"/>
    </source>
</evidence>
<keyword evidence="5 7" id="KW-0949">S-adenosyl-L-methionine</keyword>
<sequence length="253" mass="30051">MNSFIGWIGGKKLLRKEIVKRFPEKFNRYIEVFGGAAWVLFSKDKLANMEVYNDINGDLVNLFRCVKFHCGELQRELSFMLNSRELFYDFASQYNTRGMTDIQRAARFFMLIKTSYGSDHKSYGCVKKNINIMVKYLADIQKRLSGVVIENKDFQDLLKVYDKEDALIYLDPPYYGTERYYQVKFSEKDHVRLCNVLKNIKGKFILSYNDCEFIRDLYKDFNIDEVQRNHNLVGKYKNKQHTYSELIIRSIKN</sequence>